<dbReference type="Pfam" id="PF03176">
    <property type="entry name" value="MMPL"/>
    <property type="match status" value="1"/>
</dbReference>
<evidence type="ECO:0000313" key="10">
    <source>
        <dbReference type="Proteomes" id="UP000805614"/>
    </source>
</evidence>
<dbReference type="EMBL" id="JABVEC010000051">
    <property type="protein sequence ID" value="MBC6470909.1"/>
    <property type="molecule type" value="Genomic_DNA"/>
</dbReference>
<name>A0ABR7M274_9ACTN</name>
<feature type="transmembrane region" description="Helical" evidence="7">
    <location>
        <begin position="214"/>
        <end position="235"/>
    </location>
</feature>
<evidence type="ECO:0000256" key="7">
    <source>
        <dbReference type="SAM" id="Phobius"/>
    </source>
</evidence>
<feature type="domain" description="Membrane transport protein MMPL" evidence="8">
    <location>
        <begin position="48"/>
        <end position="257"/>
    </location>
</feature>
<keyword evidence="10" id="KW-1185">Reference proteome</keyword>
<dbReference type="InterPro" id="IPR004869">
    <property type="entry name" value="MMPL_dom"/>
</dbReference>
<keyword evidence="6 7" id="KW-0472">Membrane</keyword>
<comment type="caution">
    <text evidence="9">The sequence shown here is derived from an EMBL/GenBank/DDBJ whole genome shotgun (WGS) entry which is preliminary data.</text>
</comment>
<feature type="transmembrane region" description="Helical" evidence="7">
    <location>
        <begin position="188"/>
        <end position="208"/>
    </location>
</feature>
<keyword evidence="3" id="KW-1003">Cell membrane</keyword>
<evidence type="ECO:0000259" key="8">
    <source>
        <dbReference type="Pfam" id="PF03176"/>
    </source>
</evidence>
<organism evidence="9 10">
    <name type="scientific">Actinomadura alba</name>
    <dbReference type="NCBI Taxonomy" id="406431"/>
    <lineage>
        <taxon>Bacteria</taxon>
        <taxon>Bacillati</taxon>
        <taxon>Actinomycetota</taxon>
        <taxon>Actinomycetes</taxon>
        <taxon>Streptosporangiales</taxon>
        <taxon>Thermomonosporaceae</taxon>
        <taxon>Actinomadura</taxon>
    </lineage>
</organism>
<dbReference type="Proteomes" id="UP000805614">
    <property type="component" value="Unassembled WGS sequence"/>
</dbReference>
<evidence type="ECO:0000256" key="2">
    <source>
        <dbReference type="ARBA" id="ARBA00010157"/>
    </source>
</evidence>
<comment type="similarity">
    <text evidence="2">Belongs to the resistance-nodulation-cell division (RND) (TC 2.A.6) family. MmpL subfamily.</text>
</comment>
<dbReference type="InterPro" id="IPR050545">
    <property type="entry name" value="Mycobact_MmpL"/>
</dbReference>
<gene>
    <name evidence="9" type="ORF">HKK74_36280</name>
</gene>
<evidence type="ECO:0000256" key="4">
    <source>
        <dbReference type="ARBA" id="ARBA00022692"/>
    </source>
</evidence>
<feature type="transmembrane region" description="Helical" evidence="7">
    <location>
        <begin position="90"/>
        <end position="107"/>
    </location>
</feature>
<keyword evidence="4 7" id="KW-0812">Transmembrane</keyword>
<comment type="subcellular location">
    <subcellularLocation>
        <location evidence="1">Cell membrane</location>
        <topology evidence="1">Multi-pass membrane protein</topology>
    </subcellularLocation>
</comment>
<dbReference type="Gene3D" id="1.20.1640.10">
    <property type="entry name" value="Multidrug efflux transporter AcrB transmembrane domain"/>
    <property type="match status" value="1"/>
</dbReference>
<reference evidence="9 10" key="1">
    <citation type="submission" date="2020-06" db="EMBL/GenBank/DDBJ databases">
        <title>Actinomadura xiongansis sp. nov., isolated from soil of Baiyangdian.</title>
        <authorList>
            <person name="Zhang X."/>
        </authorList>
    </citation>
    <scope>NUCLEOTIDE SEQUENCE [LARGE SCALE GENOMIC DNA]</scope>
    <source>
        <strain evidence="9 10">HBUM206468</strain>
    </source>
</reference>
<feature type="transmembrane region" description="Helical" evidence="7">
    <location>
        <begin position="147"/>
        <end position="167"/>
    </location>
</feature>
<dbReference type="PANTHER" id="PTHR33406:SF6">
    <property type="entry name" value="MEMBRANE PROTEIN YDGH-RELATED"/>
    <property type="match status" value="1"/>
</dbReference>
<sequence length="278" mass="29257">MTGDPPGPPGRRTAVALSPGDLLRVGPFCPAHPSYRAARPFCKSPLQAAAASVDRVRTALRGVPEANARVGGSTAQDLDIARAQGHDRRVVIPLVLAVVLGVLIVLLRSLVAPLLLVASVVLSYFTALGGSWLIFNHLLGFPAVDVQVALMGFLFLVALGVDYNIFLVSRIREETARHGHRDGVLRGLAVTGGVISSAGLVLAATFGSLGALPLVLFIEMGLLVSLGVLLDTFLVRSVMVPALALDLGRLFWWPGRLAHRDAAVEPAVPAEPSIPSTR</sequence>
<evidence type="ECO:0000256" key="5">
    <source>
        <dbReference type="ARBA" id="ARBA00022989"/>
    </source>
</evidence>
<dbReference type="PANTHER" id="PTHR33406">
    <property type="entry name" value="MEMBRANE PROTEIN MJ1562-RELATED"/>
    <property type="match status" value="1"/>
</dbReference>
<evidence type="ECO:0000313" key="9">
    <source>
        <dbReference type="EMBL" id="MBC6470909.1"/>
    </source>
</evidence>
<evidence type="ECO:0000256" key="1">
    <source>
        <dbReference type="ARBA" id="ARBA00004651"/>
    </source>
</evidence>
<evidence type="ECO:0000256" key="3">
    <source>
        <dbReference type="ARBA" id="ARBA00022475"/>
    </source>
</evidence>
<evidence type="ECO:0000256" key="6">
    <source>
        <dbReference type="ARBA" id="ARBA00023136"/>
    </source>
</evidence>
<feature type="transmembrane region" description="Helical" evidence="7">
    <location>
        <begin position="114"/>
        <end position="135"/>
    </location>
</feature>
<protein>
    <submittedName>
        <fullName evidence="9">MMPL family transporter</fullName>
    </submittedName>
</protein>
<proteinExistence type="inferred from homology"/>
<keyword evidence="5 7" id="KW-1133">Transmembrane helix</keyword>
<dbReference type="SUPFAM" id="SSF82866">
    <property type="entry name" value="Multidrug efflux transporter AcrB transmembrane domain"/>
    <property type="match status" value="1"/>
</dbReference>
<accession>A0ABR7M274</accession>